<evidence type="ECO:0000313" key="1">
    <source>
        <dbReference type="EMBL" id="TKS54892.1"/>
    </source>
</evidence>
<protein>
    <submittedName>
        <fullName evidence="1">Nucleoside-diphosphate sugar epimerase</fullName>
    </submittedName>
</protein>
<accession>A0A4Z1R5J7</accession>
<dbReference type="Pfam" id="PF06258">
    <property type="entry name" value="Mito_fiss_Elm1"/>
    <property type="match status" value="1"/>
</dbReference>
<dbReference type="PANTHER" id="PTHR33986">
    <property type="entry name" value="OS02G0535700 PROTEIN"/>
    <property type="match status" value="1"/>
</dbReference>
<name>A0A4Z1R5J7_9GAMM</name>
<dbReference type="EMBL" id="SPUH01000001">
    <property type="protein sequence ID" value="TKS54892.1"/>
    <property type="molecule type" value="Genomic_DNA"/>
</dbReference>
<dbReference type="InterPro" id="IPR009367">
    <property type="entry name" value="Elm1-like"/>
</dbReference>
<sequence>MQAARVWTLSDGHAGNLRQAAALAGALGLEAHDWQLDARMPWRLAAPRVLPGAREAFGATFAHALAQPPQLAIGCGRQGALATRLAGAAGARTVQILDPRIDPHHWDLVVAPGHDGLRGDNVLTLLGSLHPVDDAWLATARDAHPALGALPGPRTALLLGGPSRHVEFDLAAFERLAATLLPRITAEGGSLLATVSRRTPLDVVTALRARAADLPGMCWTGPGDGANPYAGLLAWADRIVCSADSVNMLSEASATRVPVFVAEPEGVRGRPRRFIDALLARGRVRTLDAALAPFDVEPLRETARIATLVRERLDLRD</sequence>
<dbReference type="AlphaFoldDB" id="A0A4Z1R5J7"/>
<reference evidence="1 2" key="1">
    <citation type="submission" date="2019-01" db="EMBL/GenBank/DDBJ databases">
        <authorList>
            <person name="Zhang S."/>
        </authorList>
    </citation>
    <scope>NUCLEOTIDE SEQUENCE [LARGE SCALE GENOMIC DNA]</scope>
    <source>
        <strain evidence="1 2">1626</strain>
    </source>
</reference>
<comment type="caution">
    <text evidence="1">The sequence shown here is derived from an EMBL/GenBank/DDBJ whole genome shotgun (WGS) entry which is preliminary data.</text>
</comment>
<dbReference type="RefSeq" id="WP_134674249.1">
    <property type="nucleotide sequence ID" value="NZ_SPUH01000001.1"/>
</dbReference>
<organism evidence="1 2">
    <name type="scientific">Luteimonas yindakuii</name>
    <dbReference type="NCBI Taxonomy" id="2565782"/>
    <lineage>
        <taxon>Bacteria</taxon>
        <taxon>Pseudomonadati</taxon>
        <taxon>Pseudomonadota</taxon>
        <taxon>Gammaproteobacteria</taxon>
        <taxon>Lysobacterales</taxon>
        <taxon>Lysobacteraceae</taxon>
        <taxon>Luteimonas</taxon>
    </lineage>
</organism>
<evidence type="ECO:0000313" key="2">
    <source>
        <dbReference type="Proteomes" id="UP000298681"/>
    </source>
</evidence>
<proteinExistence type="predicted"/>
<dbReference type="Proteomes" id="UP000298681">
    <property type="component" value="Unassembled WGS sequence"/>
</dbReference>
<dbReference type="PANTHER" id="PTHR33986:SF15">
    <property type="entry name" value="MITOCHONDRIAL FISSION PROTEIN ELM1"/>
    <property type="match status" value="1"/>
</dbReference>
<keyword evidence="2" id="KW-1185">Reference proteome</keyword>
<gene>
    <name evidence="1" type="ORF">E4582_09040</name>
</gene>